<feature type="transmembrane region" description="Helical" evidence="1">
    <location>
        <begin position="118"/>
        <end position="146"/>
    </location>
</feature>
<comment type="caution">
    <text evidence="2">The sequence shown here is derived from an EMBL/GenBank/DDBJ whole genome shotgun (WGS) entry which is preliminary data.</text>
</comment>
<dbReference type="PATRIC" id="fig|2064.6.peg.4518"/>
<keyword evidence="1" id="KW-0812">Transmembrane</keyword>
<evidence type="ECO:0000256" key="1">
    <source>
        <dbReference type="SAM" id="Phobius"/>
    </source>
</evidence>
<keyword evidence="1" id="KW-1133">Transmembrane helix</keyword>
<dbReference type="Proteomes" id="UP000032066">
    <property type="component" value="Unassembled WGS sequence"/>
</dbReference>
<organism evidence="2 3">
    <name type="scientific">Kitasatospora griseola</name>
    <name type="common">Streptomyces griseolosporeus</name>
    <dbReference type="NCBI Taxonomy" id="2064"/>
    <lineage>
        <taxon>Bacteria</taxon>
        <taxon>Bacillati</taxon>
        <taxon>Actinomycetota</taxon>
        <taxon>Actinomycetes</taxon>
        <taxon>Kitasatosporales</taxon>
        <taxon>Streptomycetaceae</taxon>
        <taxon>Kitasatospora</taxon>
    </lineage>
</organism>
<accession>A0A0D0PT35</accession>
<dbReference type="RefSeq" id="WP_043913464.1">
    <property type="nucleotide sequence ID" value="NZ_JXZB01000004.1"/>
</dbReference>
<feature type="transmembrane region" description="Helical" evidence="1">
    <location>
        <begin position="229"/>
        <end position="246"/>
    </location>
</feature>
<dbReference type="AlphaFoldDB" id="A0A0D0PT35"/>
<keyword evidence="1" id="KW-0472">Membrane</keyword>
<sequence length="322" mass="33698">MTHSPTSGAGLLRRLYPAGYRAAHGEEIVAVFAESVRRADRRTAVREWAVLAAHALRLRTWLSSRDPAGRVLAAAAPFLLAGGAALGVLHLLADLILPGAHYGFEPSWAADGVQGAPWVLALLCAALGRWTPARALVLVAVVAAQFRPEPAAMSSVHLVQLWALMGGLVLLAPPDAVDLSRRGRNRAVAAAIAVALPMCAVDALWIGYWGEGSLAVQFPPVQQLPLDALAAWPAVVMALAYALRLADPATGRLRAAGVALAALPWVAMTAAPLYRNTPLDAQELLGNAAVVLALLVVATAVGLLRRNRLAGAARPEAPDPLH</sequence>
<protein>
    <submittedName>
        <fullName evidence="2">Uncharacterized protein</fullName>
    </submittedName>
</protein>
<proteinExistence type="predicted"/>
<gene>
    <name evidence="2" type="ORF">TR51_21015</name>
</gene>
<dbReference type="OrthoDB" id="3872499at2"/>
<keyword evidence="3" id="KW-1185">Reference proteome</keyword>
<feature type="transmembrane region" description="Helical" evidence="1">
    <location>
        <begin position="188"/>
        <end position="209"/>
    </location>
</feature>
<name>A0A0D0PT35_KITGR</name>
<feature type="transmembrane region" description="Helical" evidence="1">
    <location>
        <begin position="285"/>
        <end position="304"/>
    </location>
</feature>
<feature type="transmembrane region" description="Helical" evidence="1">
    <location>
        <begin position="253"/>
        <end position="273"/>
    </location>
</feature>
<feature type="transmembrane region" description="Helical" evidence="1">
    <location>
        <begin position="71"/>
        <end position="97"/>
    </location>
</feature>
<dbReference type="EMBL" id="JXZB01000004">
    <property type="protein sequence ID" value="KIQ61763.1"/>
    <property type="molecule type" value="Genomic_DNA"/>
</dbReference>
<evidence type="ECO:0000313" key="2">
    <source>
        <dbReference type="EMBL" id="KIQ61763.1"/>
    </source>
</evidence>
<evidence type="ECO:0000313" key="3">
    <source>
        <dbReference type="Proteomes" id="UP000032066"/>
    </source>
</evidence>
<reference evidence="2 3" key="1">
    <citation type="submission" date="2015-02" db="EMBL/GenBank/DDBJ databases">
        <title>Draft genome sequence of Kitasatospora griseola MF730-N6, a bafilomycin, terpentecin and satosporin producer.</title>
        <authorList>
            <person name="Arens J.C."/>
            <person name="Haltli B."/>
            <person name="Kerr R.G."/>
        </authorList>
    </citation>
    <scope>NUCLEOTIDE SEQUENCE [LARGE SCALE GENOMIC DNA]</scope>
    <source>
        <strain evidence="2 3">MF730-N6</strain>
    </source>
</reference>